<dbReference type="KEGG" id="snep:Enr13x_56150"/>
<dbReference type="Proteomes" id="UP000319004">
    <property type="component" value="Chromosome"/>
</dbReference>
<organism evidence="2 3">
    <name type="scientific">Stieleria neptunia</name>
    <dbReference type="NCBI Taxonomy" id="2527979"/>
    <lineage>
        <taxon>Bacteria</taxon>
        <taxon>Pseudomonadati</taxon>
        <taxon>Planctomycetota</taxon>
        <taxon>Planctomycetia</taxon>
        <taxon>Pirellulales</taxon>
        <taxon>Pirellulaceae</taxon>
        <taxon>Stieleria</taxon>
    </lineage>
</organism>
<evidence type="ECO:0000256" key="1">
    <source>
        <dbReference type="SAM" id="MobiDB-lite"/>
    </source>
</evidence>
<feature type="compositionally biased region" description="Low complexity" evidence="1">
    <location>
        <begin position="8"/>
        <end position="22"/>
    </location>
</feature>
<accession>A0A518HXZ3</accession>
<evidence type="ECO:0000313" key="3">
    <source>
        <dbReference type="Proteomes" id="UP000319004"/>
    </source>
</evidence>
<dbReference type="EMBL" id="CP037423">
    <property type="protein sequence ID" value="QDV45736.1"/>
    <property type="molecule type" value="Genomic_DNA"/>
</dbReference>
<proteinExistence type="predicted"/>
<sequence length="180" mass="21000">MADGTWAPSRCWRSRSCPSRSRPTPPAGRPQSELARTHRNCFRDRYGIECPEWHRQERWCGQRTRCTTSFPGRRREPSGRRPGRAIVLEKPVQLRASDRMGERWSAEGCTTSFLGRRAEPHGRWPGRANVRQKCDRLKLDGLLKPRHQRLPNPFFARPPQPQNLKKTKHYLKTELPIMAP</sequence>
<feature type="region of interest" description="Disordered" evidence="1">
    <location>
        <begin position="1"/>
        <end position="34"/>
    </location>
</feature>
<evidence type="ECO:0000313" key="2">
    <source>
        <dbReference type="EMBL" id="QDV45736.1"/>
    </source>
</evidence>
<dbReference type="AlphaFoldDB" id="A0A518HXZ3"/>
<protein>
    <submittedName>
        <fullName evidence="2">Uncharacterized protein</fullName>
    </submittedName>
</protein>
<reference evidence="2 3" key="1">
    <citation type="submission" date="2019-03" db="EMBL/GenBank/DDBJ databases">
        <title>Deep-cultivation of Planctomycetes and their phenomic and genomic characterization uncovers novel biology.</title>
        <authorList>
            <person name="Wiegand S."/>
            <person name="Jogler M."/>
            <person name="Boedeker C."/>
            <person name="Pinto D."/>
            <person name="Vollmers J."/>
            <person name="Rivas-Marin E."/>
            <person name="Kohn T."/>
            <person name="Peeters S.H."/>
            <person name="Heuer A."/>
            <person name="Rast P."/>
            <person name="Oberbeckmann S."/>
            <person name="Bunk B."/>
            <person name="Jeske O."/>
            <person name="Meyerdierks A."/>
            <person name="Storesund J.E."/>
            <person name="Kallscheuer N."/>
            <person name="Luecker S."/>
            <person name="Lage O.M."/>
            <person name="Pohl T."/>
            <person name="Merkel B.J."/>
            <person name="Hornburger P."/>
            <person name="Mueller R.-W."/>
            <person name="Bruemmer F."/>
            <person name="Labrenz M."/>
            <person name="Spormann A.M."/>
            <person name="Op den Camp H."/>
            <person name="Overmann J."/>
            <person name="Amann R."/>
            <person name="Jetten M.S.M."/>
            <person name="Mascher T."/>
            <person name="Medema M.H."/>
            <person name="Devos D.P."/>
            <person name="Kaster A.-K."/>
            <person name="Ovreas L."/>
            <person name="Rohde M."/>
            <person name="Galperin M.Y."/>
            <person name="Jogler C."/>
        </authorList>
    </citation>
    <scope>NUCLEOTIDE SEQUENCE [LARGE SCALE GENOMIC DNA]</scope>
    <source>
        <strain evidence="2 3">Enr13</strain>
    </source>
</reference>
<keyword evidence="3" id="KW-1185">Reference proteome</keyword>
<gene>
    <name evidence="2" type="ORF">Enr13x_56150</name>
</gene>
<name>A0A518HXZ3_9BACT</name>